<dbReference type="GO" id="GO:0052689">
    <property type="term" value="F:carboxylic ester hydrolase activity"/>
    <property type="evidence" value="ECO:0007669"/>
    <property type="project" value="UniProtKB-KW"/>
</dbReference>
<dbReference type="Gene3D" id="3.40.50.1820">
    <property type="entry name" value="alpha/beta hydrolase"/>
    <property type="match status" value="1"/>
</dbReference>
<reference evidence="8 9" key="1">
    <citation type="submission" date="2015-07" db="EMBL/GenBank/DDBJ databases">
        <title>The genome of Habropoda laboriosa.</title>
        <authorList>
            <person name="Pan H."/>
            <person name="Kapheim K."/>
        </authorList>
    </citation>
    <scope>NUCLEOTIDE SEQUENCE [LARGE SCALE GENOMIC DNA]</scope>
    <source>
        <strain evidence="8">0110345459</strain>
    </source>
</reference>
<keyword evidence="5" id="KW-0325">Glycoprotein</keyword>
<protein>
    <recommendedName>
        <fullName evidence="6">Carboxylic ester hydrolase</fullName>
        <ecNumber evidence="6">3.1.1.-</ecNumber>
    </recommendedName>
</protein>
<dbReference type="InterPro" id="IPR029058">
    <property type="entry name" value="AB_hydrolase_fold"/>
</dbReference>
<evidence type="ECO:0000256" key="1">
    <source>
        <dbReference type="ARBA" id="ARBA00005964"/>
    </source>
</evidence>
<evidence type="ECO:0000259" key="7">
    <source>
        <dbReference type="Pfam" id="PF00135"/>
    </source>
</evidence>
<feature type="chain" id="PRO_5005394685" description="Carboxylic ester hydrolase" evidence="6">
    <location>
        <begin position="19"/>
        <end position="568"/>
    </location>
</feature>
<feature type="domain" description="Carboxylesterase type B" evidence="7">
    <location>
        <begin position="26"/>
        <end position="539"/>
    </location>
</feature>
<dbReference type="STRING" id="597456.A0A0L7QZ65"/>
<keyword evidence="9" id="KW-1185">Reference proteome</keyword>
<dbReference type="EMBL" id="KQ414685">
    <property type="protein sequence ID" value="KOC63846.1"/>
    <property type="molecule type" value="Genomic_DNA"/>
</dbReference>
<evidence type="ECO:0000256" key="4">
    <source>
        <dbReference type="ARBA" id="ARBA00023157"/>
    </source>
</evidence>
<dbReference type="InterPro" id="IPR019826">
    <property type="entry name" value="Carboxylesterase_B_AS"/>
</dbReference>
<gene>
    <name evidence="8" type="ORF">WH47_01176</name>
</gene>
<evidence type="ECO:0000256" key="3">
    <source>
        <dbReference type="ARBA" id="ARBA00022801"/>
    </source>
</evidence>
<proteinExistence type="inferred from homology"/>
<dbReference type="PROSITE" id="PS00941">
    <property type="entry name" value="CARBOXYLESTERASE_B_2"/>
    <property type="match status" value="1"/>
</dbReference>
<dbReference type="CDD" id="cd00312">
    <property type="entry name" value="Esterase_lipase"/>
    <property type="match status" value="1"/>
</dbReference>
<keyword evidence="3 6" id="KW-0378">Hydrolase</keyword>
<comment type="similarity">
    <text evidence="1 6">Belongs to the type-B carboxylesterase/lipase family.</text>
</comment>
<evidence type="ECO:0000313" key="8">
    <source>
        <dbReference type="EMBL" id="KOC63846.1"/>
    </source>
</evidence>
<evidence type="ECO:0000313" key="9">
    <source>
        <dbReference type="Proteomes" id="UP000053825"/>
    </source>
</evidence>
<dbReference type="SUPFAM" id="SSF53474">
    <property type="entry name" value="alpha/beta-Hydrolases"/>
    <property type="match status" value="1"/>
</dbReference>
<keyword evidence="2" id="KW-0719">Serine esterase</keyword>
<name>A0A0L7QZ65_9HYME</name>
<dbReference type="InterPro" id="IPR019819">
    <property type="entry name" value="Carboxylesterase_B_CS"/>
</dbReference>
<organism evidence="8 9">
    <name type="scientific">Habropoda laboriosa</name>
    <dbReference type="NCBI Taxonomy" id="597456"/>
    <lineage>
        <taxon>Eukaryota</taxon>
        <taxon>Metazoa</taxon>
        <taxon>Ecdysozoa</taxon>
        <taxon>Arthropoda</taxon>
        <taxon>Hexapoda</taxon>
        <taxon>Insecta</taxon>
        <taxon>Pterygota</taxon>
        <taxon>Neoptera</taxon>
        <taxon>Endopterygota</taxon>
        <taxon>Hymenoptera</taxon>
        <taxon>Apocrita</taxon>
        <taxon>Aculeata</taxon>
        <taxon>Apoidea</taxon>
        <taxon>Anthophila</taxon>
        <taxon>Apidae</taxon>
        <taxon>Habropoda</taxon>
    </lineage>
</organism>
<evidence type="ECO:0000256" key="5">
    <source>
        <dbReference type="ARBA" id="ARBA00023180"/>
    </source>
</evidence>
<keyword evidence="4" id="KW-1015">Disulfide bond</keyword>
<dbReference type="PANTHER" id="PTHR43142:SF1">
    <property type="entry name" value="CARBOXYLIC ESTER HYDROLASE"/>
    <property type="match status" value="1"/>
</dbReference>
<keyword evidence="6" id="KW-0732">Signal</keyword>
<dbReference type="OrthoDB" id="6846267at2759"/>
<accession>A0A0L7QZ65</accession>
<dbReference type="Proteomes" id="UP000053825">
    <property type="component" value="Unassembled WGS sequence"/>
</dbReference>
<evidence type="ECO:0000256" key="6">
    <source>
        <dbReference type="RuleBase" id="RU361235"/>
    </source>
</evidence>
<dbReference type="InterPro" id="IPR002018">
    <property type="entry name" value="CarbesteraseB"/>
</dbReference>
<dbReference type="PANTHER" id="PTHR43142">
    <property type="entry name" value="CARBOXYLIC ESTER HYDROLASE"/>
    <property type="match status" value="1"/>
</dbReference>
<dbReference type="PROSITE" id="PS00122">
    <property type="entry name" value="CARBOXYLESTERASE_B_1"/>
    <property type="match status" value="1"/>
</dbReference>
<dbReference type="ESTHER" id="9hyme-a0a0l7qz65">
    <property type="family name" value="Carb_B_Arthropoda"/>
</dbReference>
<dbReference type="EC" id="3.1.1.-" evidence="6"/>
<dbReference type="AlphaFoldDB" id="A0A0L7QZ65"/>
<evidence type="ECO:0000256" key="2">
    <source>
        <dbReference type="ARBA" id="ARBA00022487"/>
    </source>
</evidence>
<sequence>MIAVKISTVLLFLGLVHSSLQDEKLPKVNTPLGSIIGYHKKSRNGKAYRAFEGVPYAAPPVGELRFQPPKPVQSWEGDLPANKKSSVCTQYLMSGISGTGERVTGCEDCLYLNIYVPERNNNKELLPVMFWIHGGAYQFASGNEANETFIMDTNVVLVTVNYRLGPFGFLSTGDKEVPGNMGLKDQSLALRWVHDYIKNFGGDPNQITIFGMSAGGSSVHYHYLTKWSAGLFQRGISISGVALNPWPQTENAPEKAKKLGAILGCPTDDSYSLVSCLQSRPARLISQAVGDFMYWKYNPFTPFGPVVEKEGDNPFISDTPINVIAKGEATDVPWITGVVSEEGLYPAAEFVNDDKLLKQLNDDWDKIAPYLLDCNDTIPLSQQKAVVEKIRKYYLGSKEINKDSVMPLIHMIGDRLFSVDCEKAARLQAKRNKSPVWTYLYSYRASHSLSDGFTNSDRNFGVSHGDDIFLVLSTGLSNVVKPKDIEMQNLLVKLYTSFAIEGKPRVDKAKWEPLKHNEKSYRYLHIAAPQKVNMHSDDNFAQKKFWSTIKFNENKVCHKKHGKKKGKH</sequence>
<feature type="signal peptide" evidence="6">
    <location>
        <begin position="1"/>
        <end position="18"/>
    </location>
</feature>
<dbReference type="Pfam" id="PF00135">
    <property type="entry name" value="COesterase"/>
    <property type="match status" value="1"/>
</dbReference>